<keyword evidence="1" id="KW-0812">Transmembrane</keyword>
<reference evidence="2 3" key="1">
    <citation type="submission" date="2020-08" db="EMBL/GenBank/DDBJ databases">
        <authorList>
            <person name="Newling K."/>
            <person name="Davey J."/>
            <person name="Forrester S."/>
        </authorList>
    </citation>
    <scope>NUCLEOTIDE SEQUENCE [LARGE SCALE GENOMIC DNA]</scope>
    <source>
        <strain evidence="3">Crithidia deanei Carvalho (ATCC PRA-265)</strain>
    </source>
</reference>
<accession>A0A7G2CR22</accession>
<keyword evidence="1" id="KW-0472">Membrane</keyword>
<dbReference type="VEuPathDB" id="TriTrypDB:ADEAN_000815400"/>
<organism evidence="2 3">
    <name type="scientific">Angomonas deanei</name>
    <dbReference type="NCBI Taxonomy" id="59799"/>
    <lineage>
        <taxon>Eukaryota</taxon>
        <taxon>Discoba</taxon>
        <taxon>Euglenozoa</taxon>
        <taxon>Kinetoplastea</taxon>
        <taxon>Metakinetoplastina</taxon>
        <taxon>Trypanosomatida</taxon>
        <taxon>Trypanosomatidae</taxon>
        <taxon>Strigomonadinae</taxon>
        <taxon>Angomonas</taxon>
    </lineage>
</organism>
<keyword evidence="1" id="KW-1133">Transmembrane helix</keyword>
<dbReference type="Proteomes" id="UP000515908">
    <property type="component" value="Chromosome 18"/>
</dbReference>
<proteinExistence type="predicted"/>
<name>A0A7G2CR22_9TRYP</name>
<dbReference type="EMBL" id="LR877162">
    <property type="protein sequence ID" value="CAD2220632.1"/>
    <property type="molecule type" value="Genomic_DNA"/>
</dbReference>
<protein>
    <submittedName>
        <fullName evidence="2">Uncharacterized protein</fullName>
    </submittedName>
</protein>
<evidence type="ECO:0000256" key="1">
    <source>
        <dbReference type="SAM" id="Phobius"/>
    </source>
</evidence>
<dbReference type="AlphaFoldDB" id="A0A7G2CR22"/>
<gene>
    <name evidence="2" type="ORF">ADEAN_000815400</name>
</gene>
<sequence length="400" mass="46621">MTPNYYTFAKLRWRGGISVLLLANFLLFASVEDCEAFLRRLGLEPFLIPSKEGGLLLRITDADKSDCLITLKAMLDYVDSEAWAGEKYEKNKITLCYPVRSDFLHLRVWREQIQKNTLVEKDLKQQIMQHVKQQSIQIPISDYYKSDWIKQKLSYIQHENEIQLDIFSDEFLFLNCANCPVDYLFYVESVVPFYHPTQQTNTLTDCPETLFEQLDEHKREGILKVILASLHHKNNNVKNIVLEHTNEVLDYLETETTKSSLSTTSSHNNNENGIGDEYHLDNSKGSIYHYLRKYIRSHHGGENTEIENHNNNNTILHLHSVTSDATINNNNDNEEVESDNSEARKTTEINFFLDDIMSNSLYKKIETELETKQRENEEKKKNNKVQSVIIIIIIIIIIIR</sequence>
<evidence type="ECO:0000313" key="2">
    <source>
        <dbReference type="EMBL" id="CAD2220632.1"/>
    </source>
</evidence>
<feature type="transmembrane region" description="Helical" evidence="1">
    <location>
        <begin position="12"/>
        <end position="31"/>
    </location>
</feature>
<keyword evidence="3" id="KW-1185">Reference proteome</keyword>
<evidence type="ECO:0000313" key="3">
    <source>
        <dbReference type="Proteomes" id="UP000515908"/>
    </source>
</evidence>